<accession>A0A060AE12</accession>
<dbReference type="EMBL" id="KJ569774">
    <property type="protein sequence ID" value="AIA61067.1"/>
    <property type="molecule type" value="Genomic_DNA"/>
</dbReference>
<dbReference type="Gene3D" id="1.10.287.1480">
    <property type="match status" value="1"/>
</dbReference>
<sequence length="99" mass="12133">MKFKFRYDNNYRRNYYKYELKHRITNSIKNHNTFPFVLKFIITDFLEKEKNLSQLLKVRNRCVFTIRAHSVFSSYKISRTIFRQKTITGQITGVKKSVW</sequence>
<evidence type="ECO:0000256" key="1">
    <source>
        <dbReference type="ARBA" id="ARBA00009083"/>
    </source>
</evidence>
<evidence type="ECO:0000256" key="2">
    <source>
        <dbReference type="ARBA" id="ARBA00022980"/>
    </source>
</evidence>
<keyword evidence="3" id="KW-0687">Ribonucleoprotein</keyword>
<organism evidence="4">
    <name type="scientific">Cyanidiaceae sp. MX-AZ01</name>
    <dbReference type="NCBI Taxonomy" id="1503164"/>
    <lineage>
        <taxon>Eukaryota</taxon>
        <taxon>Rhodophyta</taxon>
        <taxon>Bangiophyceae</taxon>
        <taxon>Cyanidiales</taxon>
        <taxon>Cyanidiaceae</taxon>
    </lineage>
</organism>
<evidence type="ECO:0000313" key="4">
    <source>
        <dbReference type="EMBL" id="AIA61067.1"/>
    </source>
</evidence>
<dbReference type="AlphaFoldDB" id="A0A060AE12"/>
<gene>
    <name evidence="4" type="primary">rps14</name>
</gene>
<keyword evidence="2 4" id="KW-0689">Ribosomal protein</keyword>
<reference evidence="4" key="1">
    <citation type="submission" date="2014-03" db="EMBL/GenBank/DDBJ databases">
        <title>Metagenomic reconstruction of the complete chloroplast and mitochondrial genomes of a novel unicellular red alga from the Cyanidiaceae family.</title>
        <authorList>
            <person name="Servin-Garciduenas L.E."/>
            <person name="Martinez-Romero E."/>
        </authorList>
    </citation>
    <scope>NUCLEOTIDE SEQUENCE</scope>
    <source>
        <strain evidence="4">MX-AZ01</strain>
    </source>
</reference>
<dbReference type="PANTHER" id="PTHR19836:SF19">
    <property type="entry name" value="SMALL RIBOSOMAL SUBUNIT PROTEIN US14M"/>
    <property type="match status" value="1"/>
</dbReference>
<dbReference type="GO" id="GO:0015935">
    <property type="term" value="C:small ribosomal subunit"/>
    <property type="evidence" value="ECO:0007669"/>
    <property type="project" value="TreeGrafter"/>
</dbReference>
<dbReference type="InterPro" id="IPR001209">
    <property type="entry name" value="Ribosomal_uS14"/>
</dbReference>
<dbReference type="GO" id="GO:0005737">
    <property type="term" value="C:cytoplasm"/>
    <property type="evidence" value="ECO:0007669"/>
    <property type="project" value="UniProtKB-ARBA"/>
</dbReference>
<dbReference type="Pfam" id="PF00253">
    <property type="entry name" value="Ribosomal_S14"/>
    <property type="match status" value="1"/>
</dbReference>
<dbReference type="GO" id="GO:0006412">
    <property type="term" value="P:translation"/>
    <property type="evidence" value="ECO:0007669"/>
    <property type="project" value="InterPro"/>
</dbReference>
<evidence type="ECO:0000256" key="3">
    <source>
        <dbReference type="ARBA" id="ARBA00023274"/>
    </source>
</evidence>
<dbReference type="PANTHER" id="PTHR19836">
    <property type="entry name" value="30S RIBOSOMAL PROTEIN S14"/>
    <property type="match status" value="1"/>
</dbReference>
<name>A0A060AE12_9RHOD</name>
<geneLocation type="mitochondrion" evidence="4"/>
<dbReference type="GO" id="GO:0003735">
    <property type="term" value="F:structural constituent of ribosome"/>
    <property type="evidence" value="ECO:0007669"/>
    <property type="project" value="InterPro"/>
</dbReference>
<keyword evidence="4" id="KW-0496">Mitochondrion</keyword>
<protein>
    <submittedName>
        <fullName evidence="4">30S ribosomal protein S14</fullName>
    </submittedName>
</protein>
<dbReference type="SUPFAM" id="SSF57716">
    <property type="entry name" value="Glucocorticoid receptor-like (DNA-binding domain)"/>
    <property type="match status" value="1"/>
</dbReference>
<comment type="similarity">
    <text evidence="1">Belongs to the universal ribosomal protein uS14 family.</text>
</comment>
<proteinExistence type="inferred from homology"/>